<dbReference type="Pfam" id="PF00643">
    <property type="entry name" value="zf-B_box"/>
    <property type="match status" value="1"/>
</dbReference>
<dbReference type="InterPro" id="IPR047153">
    <property type="entry name" value="TRIM45/56/19-like"/>
</dbReference>
<dbReference type="SMART" id="SM00502">
    <property type="entry name" value="BBC"/>
    <property type="match status" value="1"/>
</dbReference>
<evidence type="ECO:0000259" key="14">
    <source>
        <dbReference type="PROSITE" id="PS50119"/>
    </source>
</evidence>
<dbReference type="PROSITE" id="PS50194">
    <property type="entry name" value="FILAMIN_REPEAT"/>
    <property type="match status" value="1"/>
</dbReference>
<dbReference type="Pfam" id="PF00630">
    <property type="entry name" value="Filamin"/>
    <property type="match status" value="1"/>
</dbReference>
<evidence type="ECO:0000256" key="6">
    <source>
        <dbReference type="ARBA" id="ARBA00022771"/>
    </source>
</evidence>
<evidence type="ECO:0000313" key="16">
    <source>
        <dbReference type="Proteomes" id="UP000700334"/>
    </source>
</evidence>
<feature type="repeat" description="Filamin" evidence="10">
    <location>
        <begin position="741"/>
        <end position="844"/>
    </location>
</feature>
<dbReference type="InterPro" id="IPR003649">
    <property type="entry name" value="Bbox_C"/>
</dbReference>
<evidence type="ECO:0000256" key="1">
    <source>
        <dbReference type="ARBA" id="ARBA00000900"/>
    </source>
</evidence>
<accession>A0A8J6DR57</accession>
<dbReference type="InterPro" id="IPR013783">
    <property type="entry name" value="Ig-like_fold"/>
</dbReference>
<dbReference type="Gene3D" id="2.60.40.10">
    <property type="entry name" value="Immunoglobulins"/>
    <property type="match status" value="1"/>
</dbReference>
<dbReference type="InterPro" id="IPR001298">
    <property type="entry name" value="Filamin/ABP280_rpt"/>
</dbReference>
<dbReference type="PANTHER" id="PTHR25462">
    <property type="entry name" value="BONUS, ISOFORM C-RELATED"/>
    <property type="match status" value="1"/>
</dbReference>
<comment type="caution">
    <text evidence="15">The sequence shown here is derived from an EMBL/GenBank/DDBJ whole genome shotgun (WGS) entry which is preliminary data.</text>
</comment>
<keyword evidence="16" id="KW-1185">Reference proteome</keyword>
<dbReference type="SUPFAM" id="SSF57845">
    <property type="entry name" value="B-box zinc-binding domain"/>
    <property type="match status" value="1"/>
</dbReference>
<dbReference type="EC" id="2.3.2.27" evidence="3"/>
<dbReference type="GO" id="GO:0008270">
    <property type="term" value="F:zinc ion binding"/>
    <property type="evidence" value="ECO:0007669"/>
    <property type="project" value="UniProtKB-KW"/>
</dbReference>
<feature type="domain" description="B box-type" evidence="14">
    <location>
        <begin position="533"/>
        <end position="569"/>
    </location>
</feature>
<organism evidence="15 16">
    <name type="scientific">Galemys pyrenaicus</name>
    <name type="common">Iberian desman</name>
    <name type="synonym">Pyrenean desman</name>
    <dbReference type="NCBI Taxonomy" id="202257"/>
    <lineage>
        <taxon>Eukaryota</taxon>
        <taxon>Metazoa</taxon>
        <taxon>Chordata</taxon>
        <taxon>Craniata</taxon>
        <taxon>Vertebrata</taxon>
        <taxon>Euteleostomi</taxon>
        <taxon>Mammalia</taxon>
        <taxon>Eutheria</taxon>
        <taxon>Laurasiatheria</taxon>
        <taxon>Eulipotyphla</taxon>
        <taxon>Talpidae</taxon>
        <taxon>Galemys</taxon>
    </lineage>
</organism>
<feature type="domain" description="RING-type" evidence="13">
    <location>
        <begin position="376"/>
        <end position="445"/>
    </location>
</feature>
<dbReference type="Proteomes" id="UP000700334">
    <property type="component" value="Unassembled WGS sequence"/>
</dbReference>
<dbReference type="SMART" id="SM00184">
    <property type="entry name" value="RING"/>
    <property type="match status" value="1"/>
</dbReference>
<evidence type="ECO:0000256" key="11">
    <source>
        <dbReference type="SAM" id="Coils"/>
    </source>
</evidence>
<dbReference type="PANTHER" id="PTHR25462:SF291">
    <property type="entry name" value="E3 UBIQUITIN-PROTEIN LIGASE TRIM45"/>
    <property type="match status" value="1"/>
</dbReference>
<evidence type="ECO:0000256" key="4">
    <source>
        <dbReference type="ARBA" id="ARBA00022723"/>
    </source>
</evidence>
<dbReference type="SUPFAM" id="SSF57850">
    <property type="entry name" value="RING/U-box"/>
    <property type="match status" value="1"/>
</dbReference>
<dbReference type="EMBL" id="JAGFMF010011645">
    <property type="protein sequence ID" value="KAG8517659.1"/>
    <property type="molecule type" value="Genomic_DNA"/>
</dbReference>
<comment type="catalytic activity">
    <reaction evidence="1">
        <text>S-ubiquitinyl-[E2 ubiquitin-conjugating enzyme]-L-cysteine + [acceptor protein]-L-lysine = [E2 ubiquitin-conjugating enzyme]-L-cysteine + N(6)-ubiquitinyl-[acceptor protein]-L-lysine.</text>
        <dbReference type="EC" id="2.3.2.27"/>
    </reaction>
</comment>
<comment type="similarity">
    <text evidence="2">Belongs to the TRIM/RBCC family.</text>
</comment>
<feature type="compositionally biased region" description="Pro residues" evidence="12">
    <location>
        <begin position="143"/>
        <end position="156"/>
    </location>
</feature>
<dbReference type="PROSITE" id="PS50089">
    <property type="entry name" value="ZF_RING_2"/>
    <property type="match status" value="1"/>
</dbReference>
<dbReference type="InterPro" id="IPR014756">
    <property type="entry name" value="Ig_E-set"/>
</dbReference>
<dbReference type="OrthoDB" id="264520at2759"/>
<dbReference type="SMART" id="SM00336">
    <property type="entry name" value="BBOX"/>
    <property type="match status" value="2"/>
</dbReference>
<dbReference type="InterPro" id="IPR013083">
    <property type="entry name" value="Znf_RING/FYVE/PHD"/>
</dbReference>
<dbReference type="Gene3D" id="3.30.160.60">
    <property type="entry name" value="Classic Zinc Finger"/>
    <property type="match status" value="1"/>
</dbReference>
<dbReference type="PROSITE" id="PS50119">
    <property type="entry name" value="ZF_BBOX"/>
    <property type="match status" value="2"/>
</dbReference>
<feature type="coiled-coil region" evidence="11">
    <location>
        <begin position="596"/>
        <end position="670"/>
    </location>
</feature>
<evidence type="ECO:0000313" key="15">
    <source>
        <dbReference type="EMBL" id="KAG8517659.1"/>
    </source>
</evidence>
<dbReference type="AlphaFoldDB" id="A0A8J6DR57"/>
<dbReference type="InterPro" id="IPR001841">
    <property type="entry name" value="Znf_RING"/>
</dbReference>
<dbReference type="Pfam" id="PF13445">
    <property type="entry name" value="zf-RING_UBOX"/>
    <property type="match status" value="1"/>
</dbReference>
<feature type="compositionally biased region" description="Low complexity" evidence="12">
    <location>
        <begin position="1"/>
        <end position="13"/>
    </location>
</feature>
<dbReference type="PROSITE" id="PS00518">
    <property type="entry name" value="ZF_RING_1"/>
    <property type="match status" value="1"/>
</dbReference>
<keyword evidence="5" id="KW-0677">Repeat</keyword>
<feature type="region of interest" description="Disordered" evidence="12">
    <location>
        <begin position="84"/>
        <end position="192"/>
    </location>
</feature>
<evidence type="ECO:0000256" key="12">
    <source>
        <dbReference type="SAM" id="MobiDB-lite"/>
    </source>
</evidence>
<name>A0A8J6DR57_GALPY</name>
<dbReference type="CDD" id="cd19785">
    <property type="entry name" value="Bbox2_TRIM45_C-X"/>
    <property type="match status" value="1"/>
</dbReference>
<feature type="domain" description="B box-type" evidence="14">
    <location>
        <begin position="477"/>
        <end position="523"/>
    </location>
</feature>
<proteinExistence type="inferred from homology"/>
<dbReference type="InterPro" id="IPR027370">
    <property type="entry name" value="Znf-RING_euk"/>
</dbReference>
<evidence type="ECO:0000256" key="8">
    <source>
        <dbReference type="ARBA" id="ARBA00022833"/>
    </source>
</evidence>
<protein>
    <recommendedName>
        <fullName evidence="3">RING-type E3 ubiquitin transferase</fullName>
        <ecNumber evidence="3">2.3.2.27</ecNumber>
    </recommendedName>
</protein>
<keyword evidence="8" id="KW-0862">Zinc</keyword>
<dbReference type="SMART" id="SM00557">
    <property type="entry name" value="IG_FLMN"/>
    <property type="match status" value="1"/>
</dbReference>
<dbReference type="InterPro" id="IPR000315">
    <property type="entry name" value="Znf_B-box"/>
</dbReference>
<evidence type="ECO:0000259" key="13">
    <source>
        <dbReference type="PROSITE" id="PS50089"/>
    </source>
</evidence>
<evidence type="ECO:0000256" key="5">
    <source>
        <dbReference type="ARBA" id="ARBA00022737"/>
    </source>
</evidence>
<dbReference type="GO" id="GO:0005654">
    <property type="term" value="C:nucleoplasm"/>
    <property type="evidence" value="ECO:0007669"/>
    <property type="project" value="TreeGrafter"/>
</dbReference>
<gene>
    <name evidence="15" type="ORF">J0S82_015730</name>
</gene>
<keyword evidence="6 9" id="KW-0863">Zinc-finger</keyword>
<evidence type="ECO:0000256" key="7">
    <source>
        <dbReference type="ARBA" id="ARBA00022786"/>
    </source>
</evidence>
<keyword evidence="7" id="KW-0833">Ubl conjugation pathway</keyword>
<dbReference type="CDD" id="cd19809">
    <property type="entry name" value="Bbox1_TRIM45_C-X"/>
    <property type="match status" value="1"/>
</dbReference>
<sequence length="927" mass="99390">MPAPTPRAAGAPANDRVTRQPGSCNSETEINRRPKVCPSHPRAATPLPSEAGRARGTPRPTTPSKLCAARGQLTAPLANGRAQCGLEGPIRERPGAVPAAGRRGLLGGAGPLGSPQRGRKGRAACGGDASRLRRSLTARRPSCPRPPRLRAPPGPPLAAMRAGQDVGLAERSGCPGCHSAGRRGPRRPGPAPSTVIGLAEDAGWDWCGDGGAAGRRGPSRRRWQPRGLPAWSGSPLAAACPSLRAERREARAAPCVVTRGRGRHLSRAGHGACGAGGGTGWSWWAGSAGGQAFGRGARPRPGSAWGRDLGGGGRARIWFGMPRKGEDPPSRSSHPWPFLILGTSVGTMSESRKPLLAFMGKLPGGTAPGNSGKTHCPLCMGLFKAPRLLPCLHTVCTKCLEQLEPFSVVDMRGGDSDTSSEGSLFQEVKPHTLKPQIGILCPVCDAQVDLPKGGVKALTIDHLAMNDVMLESLRGEGQGLVCDLCSDREVEKRCQTCKANLCHFCCQAHRRQKKTTYHTMVDLKDLKGYSRVGKPILCPAHPAEELRLFCELCDQPVCRDCVVGEHREHPYDFTSNVIHKHGDAVRELLRDTQPHVEALEDALAQIKGTNSALQERVEAVAADVRAFSEGYIKAIEEHRDKLLQQLEGIRVQKENSLQLQKAQLEQLLADMRTGVEFTEHLLTSGSDLEILITKGVVVERLTKLNKVEYSTQTGANDKICFSPQEKAGRCRGYEVYGAINTKVVDPAKCVLQGEDLHRAREKQTASFTLFCKDAAGESMGKGGDSVQVTVVPKDKKDSPVRTTVHDNKDGTYYVSYTPKDPGVYTVLVCVKEQHVQGSPFTVTVRKRHRPHPGVFHCCTFCSSGGQKTARCACGGTMPGGYLGCGHGHKGHPGRPHWSCCGKFTEKSECTWSGGQGAARSLLRTVAL</sequence>
<evidence type="ECO:0000256" key="10">
    <source>
        <dbReference type="PROSITE-ProRule" id="PRU00087"/>
    </source>
</evidence>
<feature type="region of interest" description="Disordered" evidence="12">
    <location>
        <begin position="1"/>
        <end position="69"/>
    </location>
</feature>
<keyword evidence="11" id="KW-0175">Coiled coil</keyword>
<dbReference type="Gene3D" id="3.30.40.10">
    <property type="entry name" value="Zinc/RING finger domain, C3HC4 (zinc finger)"/>
    <property type="match status" value="1"/>
</dbReference>
<dbReference type="CDD" id="cd16588">
    <property type="entry name" value="RING-HC_TRIM45_C-VII"/>
    <property type="match status" value="1"/>
</dbReference>
<evidence type="ECO:0000256" key="3">
    <source>
        <dbReference type="ARBA" id="ARBA00012483"/>
    </source>
</evidence>
<evidence type="ECO:0000256" key="9">
    <source>
        <dbReference type="PROSITE-ProRule" id="PRU00024"/>
    </source>
</evidence>
<dbReference type="InterPro" id="IPR017868">
    <property type="entry name" value="Filamin/ABP280_repeat-like"/>
</dbReference>
<dbReference type="SUPFAM" id="SSF81296">
    <property type="entry name" value="E set domains"/>
    <property type="match status" value="1"/>
</dbReference>
<reference evidence="15" key="1">
    <citation type="journal article" date="2021" name="Evol. Appl.">
        <title>The genome of the Pyrenean desman and the effects of bottlenecks and inbreeding on the genomic landscape of an endangered species.</title>
        <authorList>
            <person name="Escoda L."/>
            <person name="Castresana J."/>
        </authorList>
    </citation>
    <scope>NUCLEOTIDE SEQUENCE</scope>
    <source>
        <strain evidence="15">IBE-C5619</strain>
    </source>
</reference>
<dbReference type="GO" id="GO:0061630">
    <property type="term" value="F:ubiquitin protein ligase activity"/>
    <property type="evidence" value="ECO:0007669"/>
    <property type="project" value="UniProtKB-EC"/>
</dbReference>
<evidence type="ECO:0000256" key="2">
    <source>
        <dbReference type="ARBA" id="ARBA00008518"/>
    </source>
</evidence>
<keyword evidence="4" id="KW-0479">Metal-binding</keyword>
<dbReference type="InterPro" id="IPR017907">
    <property type="entry name" value="Znf_RING_CS"/>
</dbReference>